<organism evidence="3 4">
    <name type="scientific">Gloeothece verrucosa (strain PCC 7822)</name>
    <name type="common">Cyanothece sp. (strain PCC 7822)</name>
    <dbReference type="NCBI Taxonomy" id="497965"/>
    <lineage>
        <taxon>Bacteria</taxon>
        <taxon>Bacillati</taxon>
        <taxon>Cyanobacteriota</taxon>
        <taxon>Cyanophyceae</taxon>
        <taxon>Oscillatoriophycideae</taxon>
        <taxon>Chroococcales</taxon>
        <taxon>Aphanothecaceae</taxon>
        <taxon>Gloeothece</taxon>
        <taxon>Gloeothece verrucosa</taxon>
    </lineage>
</organism>
<dbReference type="EMBL" id="CP002198">
    <property type="protein sequence ID" value="ADN17234.1"/>
    <property type="molecule type" value="Genomic_DNA"/>
</dbReference>
<evidence type="ECO:0000256" key="1">
    <source>
        <dbReference type="ARBA" id="ARBA00022679"/>
    </source>
</evidence>
<feature type="domain" description="Glycosyl transferase family 1" evidence="2">
    <location>
        <begin position="244"/>
        <end position="411"/>
    </location>
</feature>
<dbReference type="PANTHER" id="PTHR46401">
    <property type="entry name" value="GLYCOSYLTRANSFERASE WBBK-RELATED"/>
    <property type="match status" value="1"/>
</dbReference>
<dbReference type="SUPFAM" id="SSF53756">
    <property type="entry name" value="UDP-Glycosyltransferase/glycogen phosphorylase"/>
    <property type="match status" value="1"/>
</dbReference>
<keyword evidence="1 3" id="KW-0808">Transferase</keyword>
<dbReference type="PANTHER" id="PTHR46401:SF2">
    <property type="entry name" value="GLYCOSYLTRANSFERASE WBBK-RELATED"/>
    <property type="match status" value="1"/>
</dbReference>
<dbReference type="AlphaFoldDB" id="E0U829"/>
<dbReference type="eggNOG" id="COG0438">
    <property type="taxonomic scope" value="Bacteria"/>
</dbReference>
<sequence length="437" mass="50612">MKIKIAYDITVLGNYFSLFDSKIGIYRVTEELLLEMLKIDDINLFLVGLASETPATTSINCPLYIESYLREYSKNFVNSFESKFKLNFIYKNLFKVYFSKNFQKLPKYSLLSIFVRGLYKILQKSQLLLYDNNHQFFNFKEYDIFHSLFYKLPSEELTGNLPRLLMIYDLIPITAQQFVTPKLTSYFKELLKSINLQKDWITCISEYTRQEFCEYTGMSSERTFVTHLAADNKFYPVTDTSYIKTIIQQYNIPDKNYFLCLASQLDPRKNIAHLIKSFVRLLSEQPNLDVNLVLIGTQRHKRVEIINLMQKLSEFKDRIIFTGYVPDEDLSPLYSGATAFIFPSLYEGFGLPILEAMQCGTPVISSNATSLPEVAGEAAILVNPKDEDALCQAMINVLKDRNLCQNLTQKGLEKSKQFSWSKCAVKTVEIYKKILNH</sequence>
<keyword evidence="4" id="KW-1185">Reference proteome</keyword>
<reference evidence="4" key="1">
    <citation type="journal article" date="2011" name="MBio">
        <title>Novel metabolic attributes of the genus Cyanothece, comprising a group of unicellular nitrogen-fixing Cyanobacteria.</title>
        <authorList>
            <person name="Bandyopadhyay A."/>
            <person name="Elvitigala T."/>
            <person name="Welsh E."/>
            <person name="Stockel J."/>
            <person name="Liberton M."/>
            <person name="Min H."/>
            <person name="Sherman L.A."/>
            <person name="Pakrasi H.B."/>
        </authorList>
    </citation>
    <scope>NUCLEOTIDE SEQUENCE [LARGE SCALE GENOMIC DNA]</scope>
    <source>
        <strain evidence="4">PCC 7822</strain>
    </source>
</reference>
<dbReference type="RefSeq" id="WP_013325272.1">
    <property type="nucleotide sequence ID" value="NC_014501.1"/>
</dbReference>
<dbReference type="STRING" id="497965.Cyan7822_5355"/>
<protein>
    <submittedName>
        <fullName evidence="3">Glycosyl transferase group 1</fullName>
    </submittedName>
</protein>
<dbReference type="GO" id="GO:0009103">
    <property type="term" value="P:lipopolysaccharide biosynthetic process"/>
    <property type="evidence" value="ECO:0007669"/>
    <property type="project" value="TreeGrafter"/>
</dbReference>
<accession>E0U829</accession>
<dbReference type="OrthoDB" id="9797829at2"/>
<dbReference type="Proteomes" id="UP000008206">
    <property type="component" value="Chromosome"/>
</dbReference>
<evidence type="ECO:0000313" key="3">
    <source>
        <dbReference type="EMBL" id="ADN17234.1"/>
    </source>
</evidence>
<name>E0U829_GLOV7</name>
<dbReference type="KEGG" id="cyj:Cyan7822_5355"/>
<proteinExistence type="predicted"/>
<evidence type="ECO:0000313" key="4">
    <source>
        <dbReference type="Proteomes" id="UP000008206"/>
    </source>
</evidence>
<dbReference type="Gene3D" id="3.40.50.2000">
    <property type="entry name" value="Glycogen Phosphorylase B"/>
    <property type="match status" value="2"/>
</dbReference>
<dbReference type="Pfam" id="PF00534">
    <property type="entry name" value="Glycos_transf_1"/>
    <property type="match status" value="1"/>
</dbReference>
<dbReference type="InterPro" id="IPR001296">
    <property type="entry name" value="Glyco_trans_1"/>
</dbReference>
<dbReference type="GO" id="GO:0016757">
    <property type="term" value="F:glycosyltransferase activity"/>
    <property type="evidence" value="ECO:0007669"/>
    <property type="project" value="InterPro"/>
</dbReference>
<gene>
    <name evidence="3" type="ordered locus">Cyan7822_5355</name>
</gene>
<dbReference type="FunFam" id="3.40.50.2000:FF:000119">
    <property type="entry name" value="Glycosyl transferase group 1"/>
    <property type="match status" value="1"/>
</dbReference>
<dbReference type="CAZy" id="GT4">
    <property type="family name" value="Glycosyltransferase Family 4"/>
</dbReference>
<dbReference type="HOGENOM" id="CLU_009583_27_0_3"/>
<dbReference type="CDD" id="cd03809">
    <property type="entry name" value="GT4_MtfB-like"/>
    <property type="match status" value="1"/>
</dbReference>
<evidence type="ECO:0000259" key="2">
    <source>
        <dbReference type="Pfam" id="PF00534"/>
    </source>
</evidence>